<keyword evidence="1" id="KW-1185">Reference proteome</keyword>
<sequence>MDAAKNLSFLDIMKVDGVRKSILQYVVKLNDIENLAKTCRYFDLLINEDSIRRDIKWLFDDHYVTVNYRPGLDEAYELPILERINITKDNRSCKALEEGSRYHGETVIYKNRIIFNVDLDIGSYIGEEHVSLLQRIAGEFMLNYQLRSDVENLHFRCRCNVQERSLLLECLSYMNHGSVRRIELPTGILKDCHCLRDRDVRIRDIFQGFSSLNELLFYVPPDKSPYSGSFGNGSTIKYLIKNLAKKRNATIIFSNVHPNNSALIRNVQKIYGFCNRRGVNIKLEFDSGYLDIRQIFKTITNQDNAQFSINNLVTFDAQVISSSRSFLKCIKNFSSYDNLEALKLSLYYFNIDDDTKDTCMLDLERYSLRNCRKLKKVTLYYLESSSRSAEYTEEMLGNNLMFIGSLMPDTVERLELFNGYHLSSEITETLNYYMPNIKMLTFYDGAFKDSDCLNAFNNLNVFITNGNPIIEIPESIRLFVVGQRYFYSGNQSKNFYRELVRRYSERFLKYLHDTTGKYIFFNDITQWQKYKCIVQNIFN</sequence>
<protein>
    <submittedName>
        <fullName evidence="2">F-box domain-containing protein</fullName>
    </submittedName>
</protein>
<dbReference type="Proteomes" id="UP000035680">
    <property type="component" value="Unassembled WGS sequence"/>
</dbReference>
<reference evidence="2" key="2">
    <citation type="submission" date="2015-08" db="UniProtKB">
        <authorList>
            <consortium name="WormBaseParasite"/>
        </authorList>
    </citation>
    <scope>IDENTIFICATION</scope>
</reference>
<dbReference type="AlphaFoldDB" id="A0A0K0F2Y6"/>
<accession>A0A0K0F2Y6</accession>
<name>A0A0K0F2Y6_STRVS</name>
<evidence type="ECO:0000313" key="1">
    <source>
        <dbReference type="Proteomes" id="UP000035680"/>
    </source>
</evidence>
<evidence type="ECO:0000313" key="2">
    <source>
        <dbReference type="WBParaSite" id="SVE_0316600.1"/>
    </source>
</evidence>
<dbReference type="WBParaSite" id="SVE_0316600.1">
    <property type="protein sequence ID" value="SVE_0316600.1"/>
    <property type="gene ID" value="SVE_0316600"/>
</dbReference>
<proteinExistence type="predicted"/>
<organism evidence="1 2">
    <name type="scientific">Strongyloides venezuelensis</name>
    <name type="common">Threadworm</name>
    <dbReference type="NCBI Taxonomy" id="75913"/>
    <lineage>
        <taxon>Eukaryota</taxon>
        <taxon>Metazoa</taxon>
        <taxon>Ecdysozoa</taxon>
        <taxon>Nematoda</taxon>
        <taxon>Chromadorea</taxon>
        <taxon>Rhabditida</taxon>
        <taxon>Tylenchina</taxon>
        <taxon>Panagrolaimomorpha</taxon>
        <taxon>Strongyloidoidea</taxon>
        <taxon>Strongyloididae</taxon>
        <taxon>Strongyloides</taxon>
    </lineage>
</organism>
<reference evidence="1" key="1">
    <citation type="submission" date="2014-07" db="EMBL/GenBank/DDBJ databases">
        <authorList>
            <person name="Martin A.A"/>
            <person name="De Silva N."/>
        </authorList>
    </citation>
    <scope>NUCLEOTIDE SEQUENCE</scope>
</reference>